<dbReference type="RefSeq" id="WP_021329139.1">
    <property type="nucleotide sequence ID" value="NZ_AUZJ01000002.1"/>
</dbReference>
<dbReference type="Pfam" id="PF06252">
    <property type="entry name" value="GemA"/>
    <property type="match status" value="1"/>
</dbReference>
<evidence type="ECO:0000313" key="2">
    <source>
        <dbReference type="EMBL" id="ERK00387.1"/>
    </source>
</evidence>
<dbReference type="eggNOG" id="COG4382">
    <property type="taxonomic scope" value="Bacteria"/>
</dbReference>
<dbReference type="EMBL" id="AVQI01000067">
    <property type="protein sequence ID" value="ERK00387.1"/>
    <property type="molecule type" value="Genomic_DNA"/>
</dbReference>
<name>U1GVC9_TRESO</name>
<comment type="caution">
    <text evidence="1">The sequence shown here is derived from an EMBL/GenBank/DDBJ whole genome shotgun (WGS) entry which is preliminary data.</text>
</comment>
<dbReference type="Proteomes" id="UP000016412">
    <property type="component" value="Unassembled WGS sequence"/>
</dbReference>
<evidence type="ECO:0000313" key="3">
    <source>
        <dbReference type="Proteomes" id="UP000016412"/>
    </source>
</evidence>
<dbReference type="OrthoDB" id="371367at2"/>
<protein>
    <submittedName>
        <fullName evidence="1">PF06252 family protein</fullName>
    </submittedName>
</protein>
<dbReference type="STRING" id="1125725.HMPREF1325_1853"/>
<dbReference type="AlphaFoldDB" id="U1GVC9"/>
<dbReference type="InterPro" id="IPR009363">
    <property type="entry name" value="Phage_Mu_Gp16"/>
</dbReference>
<evidence type="ECO:0000313" key="4">
    <source>
        <dbReference type="Proteomes" id="UP000016646"/>
    </source>
</evidence>
<accession>U1GVC9</accession>
<dbReference type="EMBL" id="AUZJ01000002">
    <property type="protein sequence ID" value="ERF61875.1"/>
    <property type="molecule type" value="Genomic_DNA"/>
</dbReference>
<dbReference type="PATRIC" id="fig|1125725.3.peg.109"/>
<reference evidence="3 4" key="1">
    <citation type="submission" date="2013-08" db="EMBL/GenBank/DDBJ databases">
        <authorList>
            <person name="Durkin A.S."/>
            <person name="Haft D.R."/>
            <person name="McCorrison J."/>
            <person name="Torralba M."/>
            <person name="Gillis M."/>
            <person name="Haft D.H."/>
            <person name="Methe B."/>
            <person name="Sutton G."/>
            <person name="Nelson K.E."/>
        </authorList>
    </citation>
    <scope>NUCLEOTIDE SEQUENCE [LARGE SCALE GENOMIC DNA]</scope>
    <source>
        <strain evidence="2 4">ATCC 35536</strain>
        <strain evidence="1 3">VPI DR56BR1116</strain>
    </source>
</reference>
<keyword evidence="4" id="KW-1185">Reference proteome</keyword>
<dbReference type="Proteomes" id="UP000016646">
    <property type="component" value="Unassembled WGS sequence"/>
</dbReference>
<organism evidence="1 3">
    <name type="scientific">Treponema socranskii subsp. socranskii VPI DR56BR1116 = ATCC 35536</name>
    <dbReference type="NCBI Taxonomy" id="1125725"/>
    <lineage>
        <taxon>Bacteria</taxon>
        <taxon>Pseudomonadati</taxon>
        <taxon>Spirochaetota</taxon>
        <taxon>Spirochaetia</taxon>
        <taxon>Spirochaetales</taxon>
        <taxon>Treponemataceae</taxon>
        <taxon>Treponema</taxon>
    </lineage>
</organism>
<sequence>MAGKKIDRRKKLIQLIHVAKSKLQMSDGDYRALLSGVGGKTSSAELTVAELERVFKAFKSLGFAVKRLPVTDLDRGLASDAQLAYIKGMWELVSREKTERSLNRFVRRITGAVHLRFLNVYSAQKVTLALRAMMIGAGYDPDGIAVTEAR</sequence>
<evidence type="ECO:0000313" key="1">
    <source>
        <dbReference type="EMBL" id="ERF61875.1"/>
    </source>
</evidence>
<gene>
    <name evidence="2" type="ORF">HMPREF0860_1043</name>
    <name evidence="1" type="ORF">HMPREF1325_1853</name>
</gene>
<proteinExistence type="predicted"/>